<dbReference type="AlphaFoldDB" id="F6B8H9"/>
<sequence length="115" mass="13430">MPHLTEDELLALLTRLRKEIPSQEQPLSLLTPEEQELLKMYIPMQLSEESAKRMMKVVTEVREGKRPPLTDEEKLALNRQSMDESLVNFLVQLGKSTDEEFEGIVEMCKRLRDRC</sequence>
<proteinExistence type="predicted"/>
<evidence type="ECO:0000313" key="2">
    <source>
        <dbReference type="Proteomes" id="UP000009226"/>
    </source>
</evidence>
<organism evidence="1 2">
    <name type="scientific">Desulfotomaculum nigrificans (strain DSM 14880 / VKM B-2319 / CO-1-SRB)</name>
    <name type="common">Desulfotomaculum carboxydivorans</name>
    <dbReference type="NCBI Taxonomy" id="868595"/>
    <lineage>
        <taxon>Bacteria</taxon>
        <taxon>Bacillati</taxon>
        <taxon>Bacillota</taxon>
        <taxon>Clostridia</taxon>
        <taxon>Eubacteriales</taxon>
        <taxon>Desulfotomaculaceae</taxon>
        <taxon>Desulfotomaculum</taxon>
    </lineage>
</organism>
<keyword evidence="2" id="KW-1185">Reference proteome</keyword>
<dbReference type="EMBL" id="CP002736">
    <property type="protein sequence ID" value="AEF93551.1"/>
    <property type="molecule type" value="Genomic_DNA"/>
</dbReference>
<gene>
    <name evidence="1" type="ordered locus">Desca_0666</name>
</gene>
<dbReference type="RefSeq" id="WP_003545263.1">
    <property type="nucleotide sequence ID" value="NC_015565.1"/>
</dbReference>
<dbReference type="HOGENOM" id="CLU_2057627_0_0_9"/>
<accession>F6B8H9</accession>
<evidence type="ECO:0000313" key="1">
    <source>
        <dbReference type="EMBL" id="AEF93551.1"/>
    </source>
</evidence>
<name>F6B8H9_DESCC</name>
<protein>
    <submittedName>
        <fullName evidence="1">Uncharacterized protein</fullName>
    </submittedName>
</protein>
<dbReference type="Proteomes" id="UP000009226">
    <property type="component" value="Chromosome"/>
</dbReference>
<reference evidence="1 2" key="1">
    <citation type="submission" date="2011-05" db="EMBL/GenBank/DDBJ databases">
        <title>Complete sequence of Desulfotomaculum carboxydivorans CO-1-SRB.</title>
        <authorList>
            <consortium name="US DOE Joint Genome Institute"/>
            <person name="Lucas S."/>
            <person name="Han J."/>
            <person name="Lapidus A."/>
            <person name="Cheng J.-F."/>
            <person name="Goodwin L."/>
            <person name="Pitluck S."/>
            <person name="Peters L."/>
            <person name="Mikhailova N."/>
            <person name="Lu M."/>
            <person name="Han C."/>
            <person name="Tapia R."/>
            <person name="Land M."/>
            <person name="Hauser L."/>
            <person name="Kyrpides N."/>
            <person name="Ivanova N."/>
            <person name="Pagani I."/>
            <person name="Stams A."/>
            <person name="Plugge C."/>
            <person name="Muyzer G."/>
            <person name="Kuever J."/>
            <person name="Parshina S."/>
            <person name="Ivanova A."/>
            <person name="Nazina T."/>
            <person name="Woyke T."/>
        </authorList>
    </citation>
    <scope>NUCLEOTIDE SEQUENCE [LARGE SCALE GENOMIC DNA]</scope>
    <source>
        <strain evidence="2">DSM 14880 / VKM B-2319 / CO-1-SRB</strain>
    </source>
</reference>
<dbReference type="KEGG" id="dca:Desca_0666"/>